<sequence length="89" mass="9784">MTSSSHKKHHFPCSTAPRSIIEAYFTRKLCHCSPPVIILQPQSHSRRMDDGPELGVCSCVSHMMEVSGGDLTMADPGIIKLCGENLMWG</sequence>
<evidence type="ECO:0000313" key="1">
    <source>
        <dbReference type="EMBL" id="KAG9354016.1"/>
    </source>
</evidence>
<dbReference type="AlphaFoldDB" id="A0A8T2PRR6"/>
<organism evidence="1 2">
    <name type="scientific">Albula glossodonta</name>
    <name type="common">roundjaw bonefish</name>
    <dbReference type="NCBI Taxonomy" id="121402"/>
    <lineage>
        <taxon>Eukaryota</taxon>
        <taxon>Metazoa</taxon>
        <taxon>Chordata</taxon>
        <taxon>Craniata</taxon>
        <taxon>Vertebrata</taxon>
        <taxon>Euteleostomi</taxon>
        <taxon>Actinopterygii</taxon>
        <taxon>Neopterygii</taxon>
        <taxon>Teleostei</taxon>
        <taxon>Albuliformes</taxon>
        <taxon>Albulidae</taxon>
        <taxon>Albula</taxon>
    </lineage>
</organism>
<accession>A0A8T2PRR6</accession>
<reference evidence="1" key="1">
    <citation type="thesis" date="2021" institute="BYU ScholarsArchive" country="Provo, UT, USA">
        <title>Applications of and Algorithms for Genome Assembly and Genomic Analyses with an Emphasis on Marine Teleosts.</title>
        <authorList>
            <person name="Pickett B.D."/>
        </authorList>
    </citation>
    <scope>NUCLEOTIDE SEQUENCE</scope>
    <source>
        <strain evidence="1">HI-2016</strain>
    </source>
</reference>
<comment type="caution">
    <text evidence="1">The sequence shown here is derived from an EMBL/GenBank/DDBJ whole genome shotgun (WGS) entry which is preliminary data.</text>
</comment>
<dbReference type="Proteomes" id="UP000824540">
    <property type="component" value="Unassembled WGS sequence"/>
</dbReference>
<name>A0A8T2PRR6_9TELE</name>
<gene>
    <name evidence="1" type="ORF">JZ751_012140</name>
</gene>
<protein>
    <submittedName>
        <fullName evidence="1">Uncharacterized protein</fullName>
    </submittedName>
</protein>
<dbReference type="EMBL" id="JAFBMS010000003">
    <property type="protein sequence ID" value="KAG9354016.1"/>
    <property type="molecule type" value="Genomic_DNA"/>
</dbReference>
<keyword evidence="2" id="KW-1185">Reference proteome</keyword>
<evidence type="ECO:0000313" key="2">
    <source>
        <dbReference type="Proteomes" id="UP000824540"/>
    </source>
</evidence>
<proteinExistence type="predicted"/>